<gene>
    <name evidence="1" type="ORF">SLS62_005170</name>
</gene>
<accession>A0AAN9V3I3</accession>
<dbReference type="Proteomes" id="UP001320420">
    <property type="component" value="Unassembled WGS sequence"/>
</dbReference>
<evidence type="ECO:0000313" key="2">
    <source>
        <dbReference type="Proteomes" id="UP001320420"/>
    </source>
</evidence>
<dbReference type="GO" id="GO:0030674">
    <property type="term" value="F:protein-macromolecule adaptor activity"/>
    <property type="evidence" value="ECO:0007669"/>
    <property type="project" value="TreeGrafter"/>
</dbReference>
<keyword evidence="2" id="KW-1185">Reference proteome</keyword>
<dbReference type="PANTHER" id="PTHR40422:SF1">
    <property type="entry name" value="TRANSLATION MACHINERY-ASSOCIATED PROTEIN 17"/>
    <property type="match status" value="1"/>
</dbReference>
<evidence type="ECO:0000313" key="1">
    <source>
        <dbReference type="EMBL" id="KAK7752828.1"/>
    </source>
</evidence>
<dbReference type="GO" id="GO:0070682">
    <property type="term" value="P:proteasome regulatory particle assembly"/>
    <property type="evidence" value="ECO:0007669"/>
    <property type="project" value="InterPro"/>
</dbReference>
<comment type="caution">
    <text evidence="1">The sequence shown here is derived from an EMBL/GenBank/DDBJ whole genome shotgun (WGS) entry which is preliminary data.</text>
</comment>
<dbReference type="AlphaFoldDB" id="A0AAN9V3I3"/>
<protein>
    <recommendedName>
        <fullName evidence="3">Secondary alcohol dehydrogenase protein</fullName>
    </recommendedName>
</protein>
<dbReference type="PANTHER" id="PTHR40422">
    <property type="entry name" value="TRANSLATION MACHINERY-ASSOCIATED PROTEIN 17"/>
    <property type="match status" value="1"/>
</dbReference>
<organism evidence="1 2">
    <name type="scientific">Diatrype stigma</name>
    <dbReference type="NCBI Taxonomy" id="117547"/>
    <lineage>
        <taxon>Eukaryota</taxon>
        <taxon>Fungi</taxon>
        <taxon>Dikarya</taxon>
        <taxon>Ascomycota</taxon>
        <taxon>Pezizomycotina</taxon>
        <taxon>Sordariomycetes</taxon>
        <taxon>Xylariomycetidae</taxon>
        <taxon>Xylariales</taxon>
        <taxon>Diatrypaceae</taxon>
        <taxon>Diatrype</taxon>
    </lineage>
</organism>
<evidence type="ECO:0008006" key="3">
    <source>
        <dbReference type="Google" id="ProtNLM"/>
    </source>
</evidence>
<reference evidence="1 2" key="1">
    <citation type="submission" date="2024-02" db="EMBL/GenBank/DDBJ databases">
        <title>De novo assembly and annotation of 12 fungi associated with fruit tree decline syndrome in Ontario, Canada.</title>
        <authorList>
            <person name="Sulman M."/>
            <person name="Ellouze W."/>
            <person name="Ilyukhin E."/>
        </authorList>
    </citation>
    <scope>NUCLEOTIDE SEQUENCE [LARGE SCALE GENOMIC DNA]</scope>
    <source>
        <strain evidence="1 2">M11/M66-122</strain>
    </source>
</reference>
<name>A0AAN9V3I3_9PEZI</name>
<dbReference type="InterPro" id="IPR038966">
    <property type="entry name" value="TMA17"/>
</dbReference>
<sequence length="218" mass="22980">MSSEAQPITPARFTEALEGLPASSLALKVLELRNSIAHLDYSNAELKPYAEGTASAIENSDSNAIGGGGGGGGQPDQDCIDAIAENEAVIQSMQERISLIRAEVERRGLDWREFQGKEDDVVADAGAGPVAEETRVNGTTPAPATTAPAGDLANGVNGHVAFGGNGTQQQQQQHEAWRDGTFQTGTIHGMTDEDLLRQLTERMPLDDEDGDAEGGMHL</sequence>
<proteinExistence type="predicted"/>
<dbReference type="EMBL" id="JAKJXP020000034">
    <property type="protein sequence ID" value="KAK7752828.1"/>
    <property type="molecule type" value="Genomic_DNA"/>
</dbReference>